<dbReference type="GO" id="GO:0000398">
    <property type="term" value="P:mRNA splicing, via spliceosome"/>
    <property type="evidence" value="ECO:0007669"/>
    <property type="project" value="UniProtKB-UniRule"/>
</dbReference>
<feature type="compositionally biased region" description="Basic residues" evidence="8">
    <location>
        <begin position="392"/>
        <end position="406"/>
    </location>
</feature>
<organism evidence="9">
    <name type="scientific">Alexandrium monilatum</name>
    <dbReference type="NCBI Taxonomy" id="311494"/>
    <lineage>
        <taxon>Eukaryota</taxon>
        <taxon>Sar</taxon>
        <taxon>Alveolata</taxon>
        <taxon>Dinophyceae</taxon>
        <taxon>Gonyaulacales</taxon>
        <taxon>Pyrocystaceae</taxon>
        <taxon>Alexandrium</taxon>
    </lineage>
</organism>
<dbReference type="PANTHER" id="PTHR23142">
    <property type="entry name" value="PRE-MRNA-SPLICING FACTOR 38A-RELATED"/>
    <property type="match status" value="1"/>
</dbReference>
<evidence type="ECO:0000313" key="9">
    <source>
        <dbReference type="EMBL" id="CAE4660467.1"/>
    </source>
</evidence>
<evidence type="ECO:0000256" key="4">
    <source>
        <dbReference type="ARBA" id="ARBA00022728"/>
    </source>
</evidence>
<keyword evidence="4 7" id="KW-0747">Spliceosome</keyword>
<dbReference type="AlphaFoldDB" id="A0A7S4T2A5"/>
<sequence length="542" mass="63394">MPPMPFMPQTMLQHPMMVAMASTPPVPRPAQVRQAPAREPPPQREPPKPAKAKPPPPAKEEPKEERKEEKKEEKKKKTDEEEDQESVRCHLHRKPQMNCKICRRIYYSALDPSMHKRDERGKDKLSSDKARRGDDDFPGGRRRGAEAFEITNKQTFNFNTMLRDQILKNTYFKSLVNIETFEGIVDEMYQYAESAEVYGAGTTTVPSTLFCCLFRFFTIGISYDELQQLLETRDWPYIRCCGFLYIRFGCAPEKLWDQLGDYCLDDQEFEPSKAQNFTISVGEYVEALLMDERYYYTTLPRIPVGVKKKIEERVAPLSQYRKRTAANRKALNLFREPGTLVEACVEGDWREGVVVQLVETFPTRLMVRVRLEDGTEETAHLGKVILRDDRRVRRRSRSRSRSPRRAHSPDWTRHRGKTQEEMLQELRARQRERAVCSSGKDYARKPIGFMSGLALKRDVGVASTRLREEETYAPRQVEHRRQMTEEEEMERRKEERDRQLQDREKQKQLQQLYEKYGTNHPNRPGGSEQPPGTEEPEVLRLG</sequence>
<gene>
    <name evidence="9" type="ORF">AMON00008_LOCUS59482</name>
</gene>
<evidence type="ECO:0000256" key="7">
    <source>
        <dbReference type="RuleBase" id="RU367025"/>
    </source>
</evidence>
<dbReference type="GO" id="GO:0005681">
    <property type="term" value="C:spliceosomal complex"/>
    <property type="evidence" value="ECO:0007669"/>
    <property type="project" value="UniProtKB-KW"/>
</dbReference>
<feature type="compositionally biased region" description="Basic and acidic residues" evidence="8">
    <location>
        <begin position="58"/>
        <end position="79"/>
    </location>
</feature>
<proteinExistence type="inferred from homology"/>
<dbReference type="InterPro" id="IPR005037">
    <property type="entry name" value="PRP38"/>
</dbReference>
<feature type="region of interest" description="Disordered" evidence="8">
    <location>
        <begin position="470"/>
        <end position="542"/>
    </location>
</feature>
<comment type="subcellular location">
    <subcellularLocation>
        <location evidence="1 7">Nucleus</location>
    </subcellularLocation>
</comment>
<protein>
    <recommendedName>
        <fullName evidence="7">Pre-mRNA-splicing factor 38</fullName>
    </recommendedName>
</protein>
<evidence type="ECO:0000256" key="2">
    <source>
        <dbReference type="ARBA" id="ARBA00006164"/>
    </source>
</evidence>
<dbReference type="Pfam" id="PF03371">
    <property type="entry name" value="PRP38"/>
    <property type="match status" value="1"/>
</dbReference>
<evidence type="ECO:0000256" key="5">
    <source>
        <dbReference type="ARBA" id="ARBA00023187"/>
    </source>
</evidence>
<comment type="similarity">
    <text evidence="2 7">Belongs to the PRP38 family.</text>
</comment>
<feature type="region of interest" description="Disordered" evidence="8">
    <location>
        <begin position="115"/>
        <end position="144"/>
    </location>
</feature>
<reference evidence="9" key="1">
    <citation type="submission" date="2021-01" db="EMBL/GenBank/DDBJ databases">
        <authorList>
            <person name="Corre E."/>
            <person name="Pelletier E."/>
            <person name="Niang G."/>
            <person name="Scheremetjew M."/>
            <person name="Finn R."/>
            <person name="Kale V."/>
            <person name="Holt S."/>
            <person name="Cochrane G."/>
            <person name="Meng A."/>
            <person name="Brown T."/>
            <person name="Cohen L."/>
        </authorList>
    </citation>
    <scope>NUCLEOTIDE SEQUENCE</scope>
    <source>
        <strain evidence="9">CCMP3105</strain>
    </source>
</reference>
<feature type="region of interest" description="Disordered" evidence="8">
    <location>
        <begin position="392"/>
        <end position="418"/>
    </location>
</feature>
<feature type="compositionally biased region" description="Basic and acidic residues" evidence="8">
    <location>
        <begin position="470"/>
        <end position="507"/>
    </location>
</feature>
<keyword evidence="3 7" id="KW-0507">mRNA processing</keyword>
<feature type="region of interest" description="Disordered" evidence="8">
    <location>
        <begin position="17"/>
        <end position="89"/>
    </location>
</feature>
<feature type="compositionally biased region" description="Basic and acidic residues" evidence="8">
    <location>
        <begin position="407"/>
        <end position="418"/>
    </location>
</feature>
<dbReference type="EMBL" id="HBNR01083084">
    <property type="protein sequence ID" value="CAE4660467.1"/>
    <property type="molecule type" value="Transcribed_RNA"/>
</dbReference>
<name>A0A7S4T2A5_9DINO</name>
<keyword evidence="5 7" id="KW-0508">mRNA splicing</keyword>
<comment type="function">
    <text evidence="7">Required for pre-mRNA splicing.</text>
</comment>
<evidence type="ECO:0000256" key="1">
    <source>
        <dbReference type="ARBA" id="ARBA00004123"/>
    </source>
</evidence>
<evidence type="ECO:0000256" key="8">
    <source>
        <dbReference type="SAM" id="MobiDB-lite"/>
    </source>
</evidence>
<accession>A0A7S4T2A5</accession>
<evidence type="ECO:0000256" key="3">
    <source>
        <dbReference type="ARBA" id="ARBA00022664"/>
    </source>
</evidence>
<evidence type="ECO:0000256" key="6">
    <source>
        <dbReference type="ARBA" id="ARBA00023242"/>
    </source>
</evidence>
<keyword evidence="6 7" id="KW-0539">Nucleus</keyword>